<keyword evidence="1" id="KW-0325">Glycoprotein</keyword>
<dbReference type="EMBL" id="JAHRIM010090883">
    <property type="protein sequence ID" value="MEQ2277133.1"/>
    <property type="molecule type" value="Genomic_DNA"/>
</dbReference>
<protein>
    <recommendedName>
        <fullName evidence="5">Ig-like domain-containing protein</fullName>
    </recommendedName>
</protein>
<evidence type="ECO:0000256" key="1">
    <source>
        <dbReference type="ARBA" id="ARBA00023180"/>
    </source>
</evidence>
<feature type="domain" description="Ig-like" evidence="5">
    <location>
        <begin position="205"/>
        <end position="290"/>
    </location>
</feature>
<dbReference type="Pfam" id="PF07654">
    <property type="entry name" value="C1-set"/>
    <property type="match status" value="1"/>
</dbReference>
<dbReference type="InterPro" id="IPR050208">
    <property type="entry name" value="MHC_class-I_related"/>
</dbReference>
<keyword evidence="3" id="KW-0812">Transmembrane</keyword>
<dbReference type="InterPro" id="IPR007110">
    <property type="entry name" value="Ig-like_dom"/>
</dbReference>
<evidence type="ECO:0000256" key="4">
    <source>
        <dbReference type="SAM" id="SignalP"/>
    </source>
</evidence>
<dbReference type="InterPro" id="IPR037055">
    <property type="entry name" value="MHC_I-like_Ag-recog_sf"/>
</dbReference>
<dbReference type="SUPFAM" id="SSF54452">
    <property type="entry name" value="MHC antigen-recognition domain"/>
    <property type="match status" value="1"/>
</dbReference>
<gene>
    <name evidence="6" type="ORF">XENORESO_020412</name>
</gene>
<sequence length="355" mass="40607">MSTMRTLILLILMGIQETESVTHSLRYFYMASSGIPNFPSYVSVGLVDDDQISYCDSINNENIPKQDWMSNVSLDNPHYWEEETLTCLAKQETFKENIEIVKQRFNQTGGVHVYQQMYGCDWDNETGEVKGYDQIGYNGEDFIALDLNTSLWIAAKPEAVLTKQKWDNNKYALQYEKFYFTRVCVDWLKKYVSSGKTSLIKKGLPSLSLLQRSQSSPVSCHATGFYSNRAEMFWRKHGEELHHGVVKGEILSNNDGTSQMTVNINLLSVPPEDWTKYECVFQLPGEKDLVTKLEKEKIRSNDGNLSFIIIPIIVAVVVLALITVIGFILYKKKNAKRHPSPVQTYECQEQMFPTA</sequence>
<feature type="transmembrane region" description="Helical" evidence="3">
    <location>
        <begin position="305"/>
        <end position="330"/>
    </location>
</feature>
<evidence type="ECO:0000259" key="5">
    <source>
        <dbReference type="PROSITE" id="PS50835"/>
    </source>
</evidence>
<dbReference type="Proteomes" id="UP001444071">
    <property type="component" value="Unassembled WGS sequence"/>
</dbReference>
<dbReference type="PRINTS" id="PR01638">
    <property type="entry name" value="MHCCLASSI"/>
</dbReference>
<dbReference type="InterPro" id="IPR003597">
    <property type="entry name" value="Ig_C1-set"/>
</dbReference>
<dbReference type="InterPro" id="IPR036179">
    <property type="entry name" value="Ig-like_dom_sf"/>
</dbReference>
<comment type="similarity">
    <text evidence="2">Belongs to the MHC class I family.</text>
</comment>
<proteinExistence type="inferred from homology"/>
<keyword evidence="3" id="KW-0472">Membrane</keyword>
<dbReference type="PROSITE" id="PS50835">
    <property type="entry name" value="IG_LIKE"/>
    <property type="match status" value="1"/>
</dbReference>
<dbReference type="Gene3D" id="2.60.40.10">
    <property type="entry name" value="Immunoglobulins"/>
    <property type="match status" value="1"/>
</dbReference>
<keyword evidence="4" id="KW-0732">Signal</keyword>
<evidence type="ECO:0000313" key="6">
    <source>
        <dbReference type="EMBL" id="MEQ2277133.1"/>
    </source>
</evidence>
<feature type="signal peptide" evidence="4">
    <location>
        <begin position="1"/>
        <end position="20"/>
    </location>
</feature>
<dbReference type="InterPro" id="IPR011162">
    <property type="entry name" value="MHC_I/II-like_Ag-recog"/>
</dbReference>
<feature type="chain" id="PRO_5045570663" description="Ig-like domain-containing protein" evidence="4">
    <location>
        <begin position="21"/>
        <end position="355"/>
    </location>
</feature>
<evidence type="ECO:0000256" key="3">
    <source>
        <dbReference type="SAM" id="Phobius"/>
    </source>
</evidence>
<name>A0ABV0X7C9_9TELE</name>
<evidence type="ECO:0000256" key="2">
    <source>
        <dbReference type="RuleBase" id="RU004439"/>
    </source>
</evidence>
<dbReference type="InterPro" id="IPR013783">
    <property type="entry name" value="Ig-like_fold"/>
</dbReference>
<evidence type="ECO:0000313" key="7">
    <source>
        <dbReference type="Proteomes" id="UP001444071"/>
    </source>
</evidence>
<dbReference type="InterPro" id="IPR011161">
    <property type="entry name" value="MHC_I-like_Ag-recog"/>
</dbReference>
<dbReference type="PANTHER" id="PTHR16675">
    <property type="entry name" value="MHC CLASS I-RELATED"/>
    <property type="match status" value="1"/>
</dbReference>
<comment type="caution">
    <text evidence="6">The sequence shown here is derived from an EMBL/GenBank/DDBJ whole genome shotgun (WGS) entry which is preliminary data.</text>
</comment>
<dbReference type="PANTHER" id="PTHR16675:SF237">
    <property type="entry name" value="MHC CLASS I ANTIGEN TRANSCRIPT VARIANT 1-RELATED"/>
    <property type="match status" value="1"/>
</dbReference>
<dbReference type="InterPro" id="IPR001039">
    <property type="entry name" value="MHC_I_a_a1/a2"/>
</dbReference>
<keyword evidence="3" id="KW-1133">Transmembrane helix</keyword>
<organism evidence="6 7">
    <name type="scientific">Xenotaenia resolanae</name>
    <dbReference type="NCBI Taxonomy" id="208358"/>
    <lineage>
        <taxon>Eukaryota</taxon>
        <taxon>Metazoa</taxon>
        <taxon>Chordata</taxon>
        <taxon>Craniata</taxon>
        <taxon>Vertebrata</taxon>
        <taxon>Euteleostomi</taxon>
        <taxon>Actinopterygii</taxon>
        <taxon>Neopterygii</taxon>
        <taxon>Teleostei</taxon>
        <taxon>Neoteleostei</taxon>
        <taxon>Acanthomorphata</taxon>
        <taxon>Ovalentaria</taxon>
        <taxon>Atherinomorphae</taxon>
        <taxon>Cyprinodontiformes</taxon>
        <taxon>Goodeidae</taxon>
        <taxon>Xenotaenia</taxon>
    </lineage>
</organism>
<accession>A0ABV0X7C9</accession>
<dbReference type="SUPFAM" id="SSF48726">
    <property type="entry name" value="Immunoglobulin"/>
    <property type="match status" value="1"/>
</dbReference>
<dbReference type="Pfam" id="PF00129">
    <property type="entry name" value="MHC_I"/>
    <property type="match status" value="1"/>
</dbReference>
<keyword evidence="7" id="KW-1185">Reference proteome</keyword>
<dbReference type="Gene3D" id="3.30.500.10">
    <property type="entry name" value="MHC class I-like antigen recognition-like"/>
    <property type="match status" value="1"/>
</dbReference>
<reference evidence="6 7" key="1">
    <citation type="submission" date="2021-06" db="EMBL/GenBank/DDBJ databases">
        <authorList>
            <person name="Palmer J.M."/>
        </authorList>
    </citation>
    <scope>NUCLEOTIDE SEQUENCE [LARGE SCALE GENOMIC DNA]</scope>
    <source>
        <strain evidence="6 7">XR_2019</strain>
        <tissue evidence="6">Muscle</tissue>
    </source>
</reference>